<dbReference type="Pfam" id="PF01636">
    <property type="entry name" value="APH"/>
    <property type="match status" value="1"/>
</dbReference>
<dbReference type="SUPFAM" id="SSF56112">
    <property type="entry name" value="Protein kinase-like (PK-like)"/>
    <property type="match status" value="1"/>
</dbReference>
<evidence type="ECO:0000313" key="3">
    <source>
        <dbReference type="Proteomes" id="UP000269289"/>
    </source>
</evidence>
<organism evidence="2 3">
    <name type="scientific">Cellulomonas triticagri</name>
    <dbReference type="NCBI Taxonomy" id="2483352"/>
    <lineage>
        <taxon>Bacteria</taxon>
        <taxon>Bacillati</taxon>
        <taxon>Actinomycetota</taxon>
        <taxon>Actinomycetes</taxon>
        <taxon>Micrococcales</taxon>
        <taxon>Cellulomonadaceae</taxon>
        <taxon>Cellulomonas</taxon>
    </lineage>
</organism>
<proteinExistence type="predicted"/>
<dbReference type="AlphaFoldDB" id="A0A3M2JSZ8"/>
<dbReference type="InterPro" id="IPR051678">
    <property type="entry name" value="AGP_Transferase"/>
</dbReference>
<dbReference type="PANTHER" id="PTHR21310:SF15">
    <property type="entry name" value="AMINOGLYCOSIDE PHOSPHOTRANSFERASE DOMAIN-CONTAINING PROTEIN"/>
    <property type="match status" value="1"/>
</dbReference>
<comment type="caution">
    <text evidence="2">The sequence shown here is derived from an EMBL/GenBank/DDBJ whole genome shotgun (WGS) entry which is preliminary data.</text>
</comment>
<feature type="domain" description="Aminoglycoside phosphotransferase" evidence="1">
    <location>
        <begin position="31"/>
        <end position="273"/>
    </location>
</feature>
<dbReference type="Gene3D" id="3.90.1200.10">
    <property type="match status" value="1"/>
</dbReference>
<keyword evidence="3" id="KW-1185">Reference proteome</keyword>
<dbReference type="OrthoDB" id="5490445at2"/>
<protein>
    <submittedName>
        <fullName evidence="2">Aminoglycoside phosphotransferase family protein</fullName>
    </submittedName>
</protein>
<evidence type="ECO:0000313" key="2">
    <source>
        <dbReference type="EMBL" id="RMI13348.1"/>
    </source>
</evidence>
<name>A0A3M2JSZ8_9CELL</name>
<dbReference type="EMBL" id="RFFI01000017">
    <property type="protein sequence ID" value="RMI13348.1"/>
    <property type="molecule type" value="Genomic_DNA"/>
</dbReference>
<dbReference type="PANTHER" id="PTHR21310">
    <property type="entry name" value="AMINOGLYCOSIDE PHOSPHOTRANSFERASE-RELATED-RELATED"/>
    <property type="match status" value="1"/>
</dbReference>
<dbReference type="InterPro" id="IPR002575">
    <property type="entry name" value="Aminoglycoside_PTrfase"/>
</dbReference>
<dbReference type="InterPro" id="IPR011009">
    <property type="entry name" value="Kinase-like_dom_sf"/>
</dbReference>
<accession>A0A3M2JSZ8</accession>
<gene>
    <name evidence="2" type="ORF">EBM89_04930</name>
</gene>
<dbReference type="Gene3D" id="3.30.200.20">
    <property type="entry name" value="Phosphorylase Kinase, domain 1"/>
    <property type="match status" value="1"/>
</dbReference>
<reference evidence="2 3" key="1">
    <citation type="submission" date="2018-10" db="EMBL/GenBank/DDBJ databases">
        <title>Isolation, diversity and antifungal activity of actinobacteria from wheat.</title>
        <authorList>
            <person name="Han C."/>
        </authorList>
    </citation>
    <scope>NUCLEOTIDE SEQUENCE [LARGE SCALE GENOMIC DNA]</scope>
    <source>
        <strain evidence="2 3">NEAU-YY56</strain>
    </source>
</reference>
<dbReference type="GO" id="GO:0016740">
    <property type="term" value="F:transferase activity"/>
    <property type="evidence" value="ECO:0007669"/>
    <property type="project" value="UniProtKB-KW"/>
</dbReference>
<dbReference type="RefSeq" id="WP_122148344.1">
    <property type="nucleotide sequence ID" value="NZ_RFFI01000017.1"/>
</dbReference>
<evidence type="ECO:0000259" key="1">
    <source>
        <dbReference type="Pfam" id="PF01636"/>
    </source>
</evidence>
<keyword evidence="2" id="KW-0808">Transferase</keyword>
<dbReference type="Proteomes" id="UP000269289">
    <property type="component" value="Unassembled WGS sequence"/>
</dbReference>
<sequence length="337" mass="36508">MHSRTKVDLGRPDLETVVREVVGSASPVEHVRELTDGMFNAAYAVRTADGREMVVKVAPPVGTPVLSYEHDLMRAEADFFHRASGVIPVPAVLGVDLTRTRLDRDVLVLEHLRGRPLAAARRGMPAADRAAVERDLGALVARLRAVTGTRFGYDRPDGALSGATWTEALAAMVAALLADADRYGVRLPARVGALPERVRAAEPELSAVRVPVLTHFDLWAGNVFVVPGEHGHRLEAVVDGERAFWGDPLAELASTALFRDPARATDFLAGFAETAGSPLDLGPGAQLRLALYRAYLYLIMTVEGAPRGYRGAEARLLGAYARHRLAREVRVLDRALH</sequence>